<proteinExistence type="predicted"/>
<feature type="compositionally biased region" description="Acidic residues" evidence="1">
    <location>
        <begin position="238"/>
        <end position="248"/>
    </location>
</feature>
<gene>
    <name evidence="3" type="ORF">DD902_04075</name>
</gene>
<feature type="compositionally biased region" description="Basic and acidic residues" evidence="1">
    <location>
        <begin position="199"/>
        <end position="208"/>
    </location>
</feature>
<reference evidence="3 4" key="1">
    <citation type="journal article" date="2018" name="Vet. Microbiol.">
        <title>Clonal diversity and geographic distribution of methicillin-resistant Staphylococcus pseudintermedius from Australian animals: Discovery of novel sequence types.</title>
        <authorList>
            <person name="Worthing K.A."/>
            <person name="Abraham S."/>
            <person name="Coombs G.W."/>
            <person name="Pang S."/>
            <person name="Saputra S."/>
            <person name="Jordan D."/>
            <person name="Trott D.J."/>
            <person name="Norris J.M."/>
        </authorList>
    </citation>
    <scope>NUCLEOTIDE SEQUENCE [LARGE SCALE GENOMIC DNA]</scope>
    <source>
        <strain evidence="3 4">ST525 1</strain>
    </source>
</reference>
<feature type="region of interest" description="Disordered" evidence="1">
    <location>
        <begin position="199"/>
        <end position="268"/>
    </location>
</feature>
<comment type="caution">
    <text evidence="3">The sequence shown here is derived from an EMBL/GenBank/DDBJ whole genome shotgun (WGS) entry which is preliminary data.</text>
</comment>
<feature type="chain" id="PRO_5039456556" description="DUF5067 domain-containing protein" evidence="2">
    <location>
        <begin position="22"/>
        <end position="321"/>
    </location>
</feature>
<protein>
    <recommendedName>
        <fullName evidence="5">DUF5067 domain-containing protein</fullName>
    </recommendedName>
</protein>
<evidence type="ECO:0000256" key="2">
    <source>
        <dbReference type="SAM" id="SignalP"/>
    </source>
</evidence>
<dbReference type="Proteomes" id="UP000246800">
    <property type="component" value="Unassembled WGS sequence"/>
</dbReference>
<accession>A0A317YSD1</accession>
<evidence type="ECO:0000313" key="4">
    <source>
        <dbReference type="Proteomes" id="UP000246800"/>
    </source>
</evidence>
<dbReference type="EMBL" id="QEIT01000020">
    <property type="protein sequence ID" value="PWZ75946.1"/>
    <property type="molecule type" value="Genomic_DNA"/>
</dbReference>
<keyword evidence="2" id="KW-0732">Signal</keyword>
<name>A0A317YSD1_STAPS</name>
<evidence type="ECO:0000313" key="3">
    <source>
        <dbReference type="EMBL" id="PWZ75946.1"/>
    </source>
</evidence>
<sequence length="321" mass="36320">MKFKYLSVILLTSAVTLTACNQNESNDNQTKTESNETKDTTDALKFAQSKKGTIFTDENGVQYKMLKKYTNNDSDKNGMTQKDNNGFKFNFSYMLLENTETKEKSLAYFGEIKNDSDKALEFLNYIHFVTDTGEQLKPDAGLNSGPLAKEYNANSKGKGYAIVPLNYQEDKAPKEIGVTIEQPADNATLSYYGDELRFNLADDGKPKNDNVTPIVSTTAENQEKENNSSDGNLSSNIDDSDSTSEELDSNNKTDEYSVEEELYPADEYNEIVDRYNELVADNEKMDYVNRDVNLEEYNEMIDRYNAVIDEQSKDEESESDL</sequence>
<evidence type="ECO:0000256" key="1">
    <source>
        <dbReference type="SAM" id="MobiDB-lite"/>
    </source>
</evidence>
<dbReference type="PROSITE" id="PS51257">
    <property type="entry name" value="PROKAR_LIPOPROTEIN"/>
    <property type="match status" value="1"/>
</dbReference>
<dbReference type="RefSeq" id="WP_110179210.1">
    <property type="nucleotide sequence ID" value="NZ_QEIT01000020.1"/>
</dbReference>
<feature type="compositionally biased region" description="Polar residues" evidence="1">
    <location>
        <begin position="228"/>
        <end position="237"/>
    </location>
</feature>
<feature type="compositionally biased region" description="Polar residues" evidence="1">
    <location>
        <begin position="209"/>
        <end position="220"/>
    </location>
</feature>
<organism evidence="3 4">
    <name type="scientific">Staphylococcus pseudintermedius</name>
    <dbReference type="NCBI Taxonomy" id="283734"/>
    <lineage>
        <taxon>Bacteria</taxon>
        <taxon>Bacillati</taxon>
        <taxon>Bacillota</taxon>
        <taxon>Bacilli</taxon>
        <taxon>Bacillales</taxon>
        <taxon>Staphylococcaceae</taxon>
        <taxon>Staphylococcus</taxon>
        <taxon>Staphylococcus intermedius group</taxon>
    </lineage>
</organism>
<feature type="signal peptide" evidence="2">
    <location>
        <begin position="1"/>
        <end position="21"/>
    </location>
</feature>
<feature type="compositionally biased region" description="Acidic residues" evidence="1">
    <location>
        <begin position="256"/>
        <end position="268"/>
    </location>
</feature>
<dbReference type="AlphaFoldDB" id="A0A317YSD1"/>
<evidence type="ECO:0008006" key="5">
    <source>
        <dbReference type="Google" id="ProtNLM"/>
    </source>
</evidence>